<feature type="compositionally biased region" description="Low complexity" evidence="1">
    <location>
        <begin position="163"/>
        <end position="175"/>
    </location>
</feature>
<dbReference type="PANTHER" id="PTHR34112:SF18">
    <property type="entry name" value="C-JUN-AMINO-TERMINAL KINASE-INTERACTING PROTEIN"/>
    <property type="match status" value="1"/>
</dbReference>
<accession>A0AAW1NMV6</accession>
<evidence type="ECO:0000313" key="3">
    <source>
        <dbReference type="Proteomes" id="UP001465755"/>
    </source>
</evidence>
<feature type="compositionally biased region" description="Basic and acidic residues" evidence="1">
    <location>
        <begin position="334"/>
        <end position="352"/>
    </location>
</feature>
<feature type="compositionally biased region" description="Low complexity" evidence="1">
    <location>
        <begin position="215"/>
        <end position="229"/>
    </location>
</feature>
<dbReference type="EMBL" id="JALJOQ010000254">
    <property type="protein sequence ID" value="KAK9787134.1"/>
    <property type="molecule type" value="Genomic_DNA"/>
</dbReference>
<feature type="compositionally biased region" description="Low complexity" evidence="1">
    <location>
        <begin position="57"/>
        <end position="68"/>
    </location>
</feature>
<evidence type="ECO:0000313" key="2">
    <source>
        <dbReference type="EMBL" id="KAK9787134.1"/>
    </source>
</evidence>
<gene>
    <name evidence="2" type="ORF">WJX73_006935</name>
</gene>
<sequence length="441" mass="45765">MDDTDDGLPALAPQWLTAGKPTGASGGGAQEPAAQDTDTRRQQSRRQTPSNHTQPLRSKAASISSSWRSDNHQQPGSSKALAHTKSLPSSSYDHKPAVQPAARPAAKAFDKTFPHLTSARTSVAAAPQSRPPVQSVWNANAANAVNGIDGVSAKDNSWTSRLAQPAEAAKQPQPAHMQGKEAMRPSGHAPEPTPTARLSRPLVPIVAAPRSSQEHGSASSHLRSSGSGLTNARLPAGGARSRAIKAAKPNAGKPRDTIADPSDRNSFFQSLRTKASSQPHNPSANPNPALSSTLSSSTASGLSELAEASATLSASAASVPPSRQTSLDAIEATEGSRKDSGEAAAASRKDESCSAPQANGVCSANGNGLHKEEVQKHSTASALELYESQLLAQEEAFLRSLGWQEESDDDAPGGLTEEEIAAFQAQLKNTSLHLPTANVSS</sequence>
<keyword evidence="3" id="KW-1185">Reference proteome</keyword>
<feature type="compositionally biased region" description="Basic and acidic residues" evidence="1">
    <location>
        <begin position="253"/>
        <end position="263"/>
    </location>
</feature>
<comment type="caution">
    <text evidence="2">The sequence shown here is derived from an EMBL/GenBank/DDBJ whole genome shotgun (WGS) entry which is preliminary data.</text>
</comment>
<feature type="compositionally biased region" description="Low complexity" evidence="1">
    <location>
        <begin position="97"/>
        <end position="107"/>
    </location>
</feature>
<organism evidence="2 3">
    <name type="scientific">Symbiochloris irregularis</name>
    <dbReference type="NCBI Taxonomy" id="706552"/>
    <lineage>
        <taxon>Eukaryota</taxon>
        <taxon>Viridiplantae</taxon>
        <taxon>Chlorophyta</taxon>
        <taxon>core chlorophytes</taxon>
        <taxon>Trebouxiophyceae</taxon>
        <taxon>Trebouxiales</taxon>
        <taxon>Trebouxiaceae</taxon>
        <taxon>Symbiochloris</taxon>
    </lineage>
</organism>
<feature type="region of interest" description="Disordered" evidence="1">
    <location>
        <begin position="152"/>
        <end position="359"/>
    </location>
</feature>
<dbReference type="AlphaFoldDB" id="A0AAW1NMV6"/>
<dbReference type="PANTHER" id="PTHR34112">
    <property type="entry name" value="C-JUN-AMINO-TERMINAL KINASE-INTERACTING PROTEIN"/>
    <property type="match status" value="1"/>
</dbReference>
<protein>
    <submittedName>
        <fullName evidence="2">Uncharacterized protein</fullName>
    </submittedName>
</protein>
<proteinExistence type="predicted"/>
<feature type="compositionally biased region" description="Polar residues" evidence="1">
    <location>
        <begin position="264"/>
        <end position="288"/>
    </location>
</feature>
<name>A0AAW1NMV6_9CHLO</name>
<reference evidence="2 3" key="1">
    <citation type="journal article" date="2024" name="Nat. Commun.">
        <title>Phylogenomics reveals the evolutionary origins of lichenization in chlorophyte algae.</title>
        <authorList>
            <person name="Puginier C."/>
            <person name="Libourel C."/>
            <person name="Otte J."/>
            <person name="Skaloud P."/>
            <person name="Haon M."/>
            <person name="Grisel S."/>
            <person name="Petersen M."/>
            <person name="Berrin J.G."/>
            <person name="Delaux P.M."/>
            <person name="Dal Grande F."/>
            <person name="Keller J."/>
        </authorList>
    </citation>
    <scope>NUCLEOTIDE SEQUENCE [LARGE SCALE GENOMIC DNA]</scope>
    <source>
        <strain evidence="2 3">SAG 2036</strain>
    </source>
</reference>
<feature type="region of interest" description="Disordered" evidence="1">
    <location>
        <begin position="1"/>
        <end position="112"/>
    </location>
</feature>
<feature type="compositionally biased region" description="Low complexity" evidence="1">
    <location>
        <begin position="289"/>
        <end position="318"/>
    </location>
</feature>
<dbReference type="Proteomes" id="UP001465755">
    <property type="component" value="Unassembled WGS sequence"/>
</dbReference>
<evidence type="ECO:0000256" key="1">
    <source>
        <dbReference type="SAM" id="MobiDB-lite"/>
    </source>
</evidence>